<dbReference type="AlphaFoldDB" id="A0A6B2LC66"/>
<dbReference type="GO" id="GO:0051260">
    <property type="term" value="P:protein homooligomerization"/>
    <property type="evidence" value="ECO:0007669"/>
    <property type="project" value="InterPro"/>
</dbReference>
<protein>
    <recommendedName>
        <fullName evidence="1">Potassium channel tetramerisation-type BTB domain-containing protein</fullName>
    </recommendedName>
</protein>
<dbReference type="Gene3D" id="2.60.120.260">
    <property type="entry name" value="Galactose-binding domain-like"/>
    <property type="match status" value="1"/>
</dbReference>
<proteinExistence type="predicted"/>
<reference evidence="2" key="1">
    <citation type="journal article" date="2020" name="J. Eukaryot. Microbiol.">
        <title>De novo Sequencing, Assembly and Annotation of the Transcriptome for the Free-Living Testate Amoeba Arcella intermedia.</title>
        <authorList>
            <person name="Ribeiro G.M."/>
            <person name="Porfirio-Sousa A.L."/>
            <person name="Maurer-Alcala X.X."/>
            <person name="Katz L.A."/>
            <person name="Lahr D.J.G."/>
        </authorList>
    </citation>
    <scope>NUCLEOTIDE SEQUENCE</scope>
</reference>
<evidence type="ECO:0000259" key="1">
    <source>
        <dbReference type="Pfam" id="PF02214"/>
    </source>
</evidence>
<dbReference type="Pfam" id="PF02214">
    <property type="entry name" value="BTB_2"/>
    <property type="match status" value="1"/>
</dbReference>
<name>A0A6B2LC66_9EUKA</name>
<dbReference type="InterPro" id="IPR011333">
    <property type="entry name" value="SKP1/BTB/POZ_sf"/>
</dbReference>
<evidence type="ECO:0000313" key="2">
    <source>
        <dbReference type="EMBL" id="NDV34652.1"/>
    </source>
</evidence>
<feature type="domain" description="Potassium channel tetramerisation-type BTB" evidence="1">
    <location>
        <begin position="9"/>
        <end position="62"/>
    </location>
</feature>
<dbReference type="InterPro" id="IPR008979">
    <property type="entry name" value="Galactose-bd-like_sf"/>
</dbReference>
<organism evidence="2">
    <name type="scientific">Arcella intermedia</name>
    <dbReference type="NCBI Taxonomy" id="1963864"/>
    <lineage>
        <taxon>Eukaryota</taxon>
        <taxon>Amoebozoa</taxon>
        <taxon>Tubulinea</taxon>
        <taxon>Elardia</taxon>
        <taxon>Arcellinida</taxon>
        <taxon>Sphaerothecina</taxon>
        <taxon>Arcellidae</taxon>
        <taxon>Arcella</taxon>
    </lineage>
</organism>
<dbReference type="EMBL" id="GIBP01005683">
    <property type="protein sequence ID" value="NDV34652.1"/>
    <property type="molecule type" value="Transcribed_RNA"/>
</dbReference>
<dbReference type="SUPFAM" id="SSF54695">
    <property type="entry name" value="POZ domain"/>
    <property type="match status" value="1"/>
</dbReference>
<dbReference type="PANTHER" id="PTHR47457:SF1">
    <property type="entry name" value="BTB DOMAIN-CONTAINING PROTEIN-RELATED"/>
    <property type="match status" value="1"/>
</dbReference>
<dbReference type="Gene3D" id="3.30.710.10">
    <property type="entry name" value="Potassium Channel Kv1.1, Chain A"/>
    <property type="match status" value="1"/>
</dbReference>
<sequence>MFSGRWDLKVQDDGTIFIDRDPFVFRYIANAMRGQIVDLKDLTKAEMNALKVEATFYQIQGLLKIFERAFLDFPYKENGDTNGLLYWIGTKKGTQAYSNPLSSKSIVVSTSHPFSWSNVEKVFSRTYENKPCGINGGKEPVWMKISLPCPFRLSHYTLWHGNAAGYALGRWVLEGSNDEKAWVTIKEHDEPDWHNKTYNCVKTWGLANGMEVFWQHLRLRLLAPSPNYAVYGFMVSGLEFYGQSFYDPTQATSPWTPDN</sequence>
<dbReference type="PANTHER" id="PTHR47457">
    <property type="entry name" value="OS05G0345500 PROTEIN"/>
    <property type="match status" value="1"/>
</dbReference>
<dbReference type="SUPFAM" id="SSF49785">
    <property type="entry name" value="Galactose-binding domain-like"/>
    <property type="match status" value="1"/>
</dbReference>
<dbReference type="InterPro" id="IPR003131">
    <property type="entry name" value="T1-type_BTB"/>
</dbReference>
<accession>A0A6B2LC66</accession>